<keyword evidence="1" id="KW-1133">Transmembrane helix</keyword>
<sequence>MRNLIVLLAFVLLLAFGSVAHAEQLDMNGLSEAAQAELALKVAQLRKDAFDTPIMPDVVEVQKYVSVGEQIGKALAVTARELGIEVNNFANTPVGMIAIFLIVWHFFGGMMVHLVFGAAWFMTLIPVWIYFFKRLVMGREETYDDKGKRVSVKYAMEASNDTVATFIITGVVIFAVGVLGIFSY</sequence>
<keyword evidence="1" id="KW-0812">Transmembrane</keyword>
<comment type="caution">
    <text evidence="2">The sequence shown here is derived from an EMBL/GenBank/DDBJ whole genome shotgun (WGS) entry which is preliminary data.</text>
</comment>
<dbReference type="AlphaFoldDB" id="A0A0F9AHX1"/>
<proteinExistence type="predicted"/>
<accession>A0A0F9AHX1</accession>
<dbReference type="EMBL" id="LAZR01045864">
    <property type="protein sequence ID" value="KKK97855.1"/>
    <property type="molecule type" value="Genomic_DNA"/>
</dbReference>
<evidence type="ECO:0000313" key="2">
    <source>
        <dbReference type="EMBL" id="KKK97855.1"/>
    </source>
</evidence>
<organism evidence="2">
    <name type="scientific">marine sediment metagenome</name>
    <dbReference type="NCBI Taxonomy" id="412755"/>
    <lineage>
        <taxon>unclassified sequences</taxon>
        <taxon>metagenomes</taxon>
        <taxon>ecological metagenomes</taxon>
    </lineage>
</organism>
<reference evidence="2" key="1">
    <citation type="journal article" date="2015" name="Nature">
        <title>Complex archaea that bridge the gap between prokaryotes and eukaryotes.</title>
        <authorList>
            <person name="Spang A."/>
            <person name="Saw J.H."/>
            <person name="Jorgensen S.L."/>
            <person name="Zaremba-Niedzwiedzka K."/>
            <person name="Martijn J."/>
            <person name="Lind A.E."/>
            <person name="van Eijk R."/>
            <person name="Schleper C."/>
            <person name="Guy L."/>
            <person name="Ettema T.J."/>
        </authorList>
    </citation>
    <scope>NUCLEOTIDE SEQUENCE</scope>
</reference>
<feature type="transmembrane region" description="Helical" evidence="1">
    <location>
        <begin position="114"/>
        <end position="132"/>
    </location>
</feature>
<protein>
    <submittedName>
        <fullName evidence="2">Uncharacterized protein</fullName>
    </submittedName>
</protein>
<feature type="transmembrane region" description="Helical" evidence="1">
    <location>
        <begin position="163"/>
        <end position="182"/>
    </location>
</feature>
<evidence type="ECO:0000256" key="1">
    <source>
        <dbReference type="SAM" id="Phobius"/>
    </source>
</evidence>
<keyword evidence="1" id="KW-0472">Membrane</keyword>
<name>A0A0F9AHX1_9ZZZZ</name>
<gene>
    <name evidence="2" type="ORF">LCGC14_2648570</name>
</gene>